<accession>A0AAE0FI66</accession>
<evidence type="ECO:0000313" key="2">
    <source>
        <dbReference type="Proteomes" id="UP001190700"/>
    </source>
</evidence>
<dbReference type="Proteomes" id="UP001190700">
    <property type="component" value="Unassembled WGS sequence"/>
</dbReference>
<keyword evidence="2" id="KW-1185">Reference proteome</keyword>
<organism evidence="1 2">
    <name type="scientific">Cymbomonas tetramitiformis</name>
    <dbReference type="NCBI Taxonomy" id="36881"/>
    <lineage>
        <taxon>Eukaryota</taxon>
        <taxon>Viridiplantae</taxon>
        <taxon>Chlorophyta</taxon>
        <taxon>Pyramimonadophyceae</taxon>
        <taxon>Pyramimonadales</taxon>
        <taxon>Pyramimonadaceae</taxon>
        <taxon>Cymbomonas</taxon>
    </lineage>
</organism>
<dbReference type="EMBL" id="LGRX02017934">
    <property type="protein sequence ID" value="KAK3260272.1"/>
    <property type="molecule type" value="Genomic_DNA"/>
</dbReference>
<gene>
    <name evidence="1" type="ORF">CYMTET_30762</name>
</gene>
<protein>
    <submittedName>
        <fullName evidence="1">Uncharacterized protein</fullName>
    </submittedName>
</protein>
<comment type="caution">
    <text evidence="1">The sequence shown here is derived from an EMBL/GenBank/DDBJ whole genome shotgun (WGS) entry which is preliminary data.</text>
</comment>
<evidence type="ECO:0000313" key="1">
    <source>
        <dbReference type="EMBL" id="KAK3260272.1"/>
    </source>
</evidence>
<sequence length="348" mass="38704">MESFILSLVDSLSEHLTAVSHNPANCEGVIPLMTADGVTTVGVKALLGVRESLLAMLKRITTYFRTDFSVHAQLDSSCATLCVRYALSSHGDPRFQSPCSHEHTMSCSDCNLAVHFVKELQHLLTSVVNLHILSEREVERLTFVLEECESHLAKYIGHRVRTIHQNSVPGREMADMGYTEAYIIMDYMNEWLPFKHRATTSDAFGQAGESVHGATVYVRVLPEQGKEVISNGSNDDHKQDQWHAASVTEATLSILKEVEPQVEAARLRFDNATCYHGTLYWLLVSIMEKATGIKITEVGMNEAGEGKDETDRSFTTAKAYVRRLVHLGSLDAKMAADFVGTRAKGWWA</sequence>
<name>A0AAE0FI66_9CHLO</name>
<proteinExistence type="predicted"/>
<reference evidence="1 2" key="1">
    <citation type="journal article" date="2015" name="Genome Biol. Evol.">
        <title>Comparative Genomics of a Bacterivorous Green Alga Reveals Evolutionary Causalities and Consequences of Phago-Mixotrophic Mode of Nutrition.</title>
        <authorList>
            <person name="Burns J.A."/>
            <person name="Paasch A."/>
            <person name="Narechania A."/>
            <person name="Kim E."/>
        </authorList>
    </citation>
    <scope>NUCLEOTIDE SEQUENCE [LARGE SCALE GENOMIC DNA]</scope>
    <source>
        <strain evidence="1 2">PLY_AMNH</strain>
    </source>
</reference>
<dbReference type="AlphaFoldDB" id="A0AAE0FI66"/>